<keyword evidence="1" id="KW-0472">Membrane</keyword>
<dbReference type="EMBL" id="QGTR01000002">
    <property type="protein sequence ID" value="PWW02059.1"/>
    <property type="molecule type" value="Genomic_DNA"/>
</dbReference>
<dbReference type="AlphaFoldDB" id="A0A317PPJ1"/>
<keyword evidence="1" id="KW-1133">Transmembrane helix</keyword>
<evidence type="ECO:0000313" key="3">
    <source>
        <dbReference type="Proteomes" id="UP000246352"/>
    </source>
</evidence>
<organism evidence="2 3">
    <name type="scientific">Hoeflea marina</name>
    <dbReference type="NCBI Taxonomy" id="274592"/>
    <lineage>
        <taxon>Bacteria</taxon>
        <taxon>Pseudomonadati</taxon>
        <taxon>Pseudomonadota</taxon>
        <taxon>Alphaproteobacteria</taxon>
        <taxon>Hyphomicrobiales</taxon>
        <taxon>Rhizobiaceae</taxon>
        <taxon>Hoeflea</taxon>
    </lineage>
</organism>
<dbReference type="Proteomes" id="UP000246352">
    <property type="component" value="Unassembled WGS sequence"/>
</dbReference>
<evidence type="ECO:0000313" key="2">
    <source>
        <dbReference type="EMBL" id="PWW02059.1"/>
    </source>
</evidence>
<keyword evidence="3" id="KW-1185">Reference proteome</keyword>
<protein>
    <recommendedName>
        <fullName evidence="4">Transmembrane protein</fullName>
    </recommendedName>
</protein>
<gene>
    <name evidence="2" type="ORF">DFR52_102725</name>
</gene>
<reference evidence="2 3" key="1">
    <citation type="submission" date="2018-05" db="EMBL/GenBank/DDBJ databases">
        <title>Genomic Encyclopedia of Type Strains, Phase IV (KMG-IV): sequencing the most valuable type-strain genomes for metagenomic binning, comparative biology and taxonomic classification.</title>
        <authorList>
            <person name="Goeker M."/>
        </authorList>
    </citation>
    <scope>NUCLEOTIDE SEQUENCE [LARGE SCALE GENOMIC DNA]</scope>
    <source>
        <strain evidence="2 3">DSM 16791</strain>
    </source>
</reference>
<sequence>MSRWTRQIHRWLSIAFTLAVIANFATMAFIEPPAWVVYAPLPPLFLMLVSGLYLFFLPYAGRARRRTAGAE</sequence>
<dbReference type="OrthoDB" id="9812802at2"/>
<evidence type="ECO:0008006" key="4">
    <source>
        <dbReference type="Google" id="ProtNLM"/>
    </source>
</evidence>
<feature type="transmembrane region" description="Helical" evidence="1">
    <location>
        <begin position="36"/>
        <end position="56"/>
    </location>
</feature>
<proteinExistence type="predicted"/>
<evidence type="ECO:0000256" key="1">
    <source>
        <dbReference type="SAM" id="Phobius"/>
    </source>
</evidence>
<comment type="caution">
    <text evidence="2">The sequence shown here is derived from an EMBL/GenBank/DDBJ whole genome shotgun (WGS) entry which is preliminary data.</text>
</comment>
<keyword evidence="1" id="KW-0812">Transmembrane</keyword>
<name>A0A317PPJ1_9HYPH</name>
<dbReference type="RefSeq" id="WP_110031784.1">
    <property type="nucleotide sequence ID" value="NZ_QGTR01000002.1"/>
</dbReference>
<feature type="transmembrane region" description="Helical" evidence="1">
    <location>
        <begin position="12"/>
        <end position="30"/>
    </location>
</feature>
<accession>A0A317PPJ1</accession>